<reference evidence="7" key="1">
    <citation type="submission" date="2019-02" db="EMBL/GenBank/DDBJ databases">
        <authorList>
            <consortium name="Genoscope - CEA"/>
            <person name="William W."/>
        </authorList>
    </citation>
    <scope>NUCLEOTIDE SEQUENCE [LARGE SCALE GENOMIC DNA]</scope>
    <source>
        <strain evidence="7">YSy11</strain>
    </source>
</reference>
<feature type="transmembrane region" description="Helical" evidence="6">
    <location>
        <begin position="187"/>
        <end position="207"/>
    </location>
</feature>
<proteinExistence type="inferred from homology"/>
<feature type="transmembrane region" description="Helical" evidence="6">
    <location>
        <begin position="73"/>
        <end position="93"/>
    </location>
</feature>
<evidence type="ECO:0000256" key="1">
    <source>
        <dbReference type="ARBA" id="ARBA00004141"/>
    </source>
</evidence>
<dbReference type="PANTHER" id="PTHR31885:SF6">
    <property type="entry name" value="GH04784P"/>
    <property type="match status" value="1"/>
</dbReference>
<dbReference type="GO" id="GO:0016787">
    <property type="term" value="F:hydrolase activity"/>
    <property type="evidence" value="ECO:0007669"/>
    <property type="project" value="TreeGrafter"/>
</dbReference>
<feature type="transmembrane region" description="Helical" evidence="6">
    <location>
        <begin position="100"/>
        <end position="121"/>
    </location>
</feature>
<comment type="similarity">
    <text evidence="2">Belongs to the TMEM86 family.</text>
</comment>
<evidence type="ECO:0000256" key="2">
    <source>
        <dbReference type="ARBA" id="ARBA00007375"/>
    </source>
</evidence>
<keyword evidence="3 6" id="KW-0812">Transmembrane</keyword>
<dbReference type="GO" id="GO:0016020">
    <property type="term" value="C:membrane"/>
    <property type="evidence" value="ECO:0007669"/>
    <property type="project" value="UniProtKB-SubCell"/>
</dbReference>
<keyword evidence="5 6" id="KW-0472">Membrane</keyword>
<feature type="transmembrane region" description="Helical" evidence="6">
    <location>
        <begin position="158"/>
        <end position="181"/>
    </location>
</feature>
<feature type="transmembrane region" description="Helical" evidence="6">
    <location>
        <begin position="127"/>
        <end position="146"/>
    </location>
</feature>
<dbReference type="InterPro" id="IPR012506">
    <property type="entry name" value="TMEM86B-like"/>
</dbReference>
<accession>A0A653E6D8</accession>
<sequence length="228" mass="24590">MRWLVLGLIASVVFIVARATGSAELALLSKGVPVIAMLFWLANAPAGRYRRWIRIGLLCSLAGDVLLEWPHDLFVFGLGAFLLAHLAYLRAYLTDCKQPAWLALLLALAVGGSMFSVLASAGLGPMLIPVACYATAIGAMLWRALARLTMQPKNRNNALLAAVGALLFVFSDSLIGINRFVAPFDSAGYWIIVSYWLGQWAISASALHISAQNPQQTCATSTIETRQA</sequence>
<dbReference type="Pfam" id="PF07947">
    <property type="entry name" value="YhhN"/>
    <property type="match status" value="1"/>
</dbReference>
<evidence type="ECO:0000256" key="6">
    <source>
        <dbReference type="SAM" id="Phobius"/>
    </source>
</evidence>
<evidence type="ECO:0000256" key="5">
    <source>
        <dbReference type="ARBA" id="ARBA00023136"/>
    </source>
</evidence>
<protein>
    <recommendedName>
        <fullName evidence="8">Lysoplasmalogenase</fullName>
    </recommendedName>
</protein>
<evidence type="ECO:0000256" key="3">
    <source>
        <dbReference type="ARBA" id="ARBA00022692"/>
    </source>
</evidence>
<name>A0A653E6D8_9PSED</name>
<keyword evidence="4 6" id="KW-1133">Transmembrane helix</keyword>
<organism evidence="7">
    <name type="scientific">Pseudomonas marincola</name>
    <dbReference type="NCBI Taxonomy" id="437900"/>
    <lineage>
        <taxon>Bacteria</taxon>
        <taxon>Pseudomonadati</taxon>
        <taxon>Pseudomonadota</taxon>
        <taxon>Gammaproteobacteria</taxon>
        <taxon>Pseudomonadales</taxon>
        <taxon>Pseudomonadaceae</taxon>
        <taxon>Pseudomonas</taxon>
    </lineage>
</organism>
<dbReference type="PANTHER" id="PTHR31885">
    <property type="entry name" value="GH04784P"/>
    <property type="match status" value="1"/>
</dbReference>
<gene>
    <name evidence="7" type="ORF">PMYSY11_3049</name>
</gene>
<dbReference type="RefSeq" id="WP_150548709.1">
    <property type="nucleotide sequence ID" value="NZ_LR215729.2"/>
</dbReference>
<dbReference type="AlphaFoldDB" id="A0A653E6D8"/>
<comment type="subcellular location">
    <subcellularLocation>
        <location evidence="1">Membrane</location>
        <topology evidence="1">Multi-pass membrane protein</topology>
    </subcellularLocation>
</comment>
<evidence type="ECO:0008006" key="8">
    <source>
        <dbReference type="Google" id="ProtNLM"/>
    </source>
</evidence>
<dbReference type="EMBL" id="LR215729">
    <property type="protein sequence ID" value="VEV98093.1"/>
    <property type="molecule type" value="Genomic_DNA"/>
</dbReference>
<evidence type="ECO:0000256" key="4">
    <source>
        <dbReference type="ARBA" id="ARBA00022989"/>
    </source>
</evidence>
<evidence type="ECO:0000313" key="7">
    <source>
        <dbReference type="EMBL" id="VEV98093.1"/>
    </source>
</evidence>